<gene>
    <name evidence="2" type="primary">si:ch73-71d17.2</name>
</gene>
<dbReference type="OrthoDB" id="5965770at2759"/>
<protein>
    <submittedName>
        <fullName evidence="2">RPA-related protein RADX-like</fullName>
    </submittedName>
</protein>
<dbReference type="PANTHER" id="PTHR14944:SF3">
    <property type="entry name" value="SI:CH73-71D17.2"/>
    <property type="match status" value="1"/>
</dbReference>
<dbReference type="Gene3D" id="2.40.50.140">
    <property type="entry name" value="Nucleic acid-binding proteins"/>
    <property type="match status" value="1"/>
</dbReference>
<dbReference type="Pfam" id="PF17659">
    <property type="entry name" value="RADX"/>
    <property type="match status" value="1"/>
</dbReference>
<dbReference type="GO" id="GO:0003697">
    <property type="term" value="F:single-stranded DNA binding"/>
    <property type="evidence" value="ECO:0007669"/>
    <property type="project" value="InterPro"/>
</dbReference>
<dbReference type="Ensembl" id="ENSGWIT00000007735.1">
    <property type="protein sequence ID" value="ENSGWIP00000006989.1"/>
    <property type="gene ID" value="ENSGWIG00000004088.1"/>
</dbReference>
<reference evidence="2" key="2">
    <citation type="submission" date="2025-09" db="UniProtKB">
        <authorList>
            <consortium name="Ensembl"/>
        </authorList>
    </citation>
    <scope>IDENTIFICATION</scope>
</reference>
<evidence type="ECO:0000313" key="3">
    <source>
        <dbReference type="Proteomes" id="UP000694680"/>
    </source>
</evidence>
<dbReference type="InterPro" id="IPR040893">
    <property type="entry name" value="RADX"/>
</dbReference>
<sequence length="751" mass="84265">METQRCAFRKTLGWARNQDQDQDQDQDQVSLHCSDVLYVTDINRYTRDREGALYHPHTLLHGADLYDITLCDSSHCRLRASLDPSLNHLVERRLLLIGRRLHGATFSPSTNHRYRLLSVELRGGATDSLASPEEWAGLPWFGPEPTGPVLPLRANRSVFLPLWNSVDYSGTAWTQAPPTEEEEEEEDEAGGSPTLSLSTLRHHFLSGRQGNVMRQQLIVRITDKSHLMYYGKPDRNCVCPYKAILQVCDSSDSVCVVLWNSVCVRWYCRLKVGDIISLRHFRVKQQFGAGPQSIEVSVNSCNPAAKISVLKKSSVSHRKPPPQETYHFYNSLQVGGGPPDTLCDVIGLLTFSGRPERIKSKDGKGEELVEYRWLRLEDGASNQPIMVKLFSTSQPDVHQRLRPLLVIVCSRMKIIRSPGSAPYLTNSTYSQVYCTGCGQHSQMSYRRLRPVRHFLCWLRKQDEAQVLRRALIGGFFTYPPPPTSLETYMTDRRGESGFLRGAELHTQLDQLCYRERGSFCIKATITMVTYRLVGEDTPHCWWREKSTHCRKLLKRKQLHTDTPKKKRPFFTQQHNQHSTAILFQTSMEFLLSADEDESVGVDDEDEADSSCSSAPLRPSVAPVAVETLPLRYDHSRGEEQAAAMALGGASSALEGFDSTHQGYYTLRLRVLSDGVMLDVTFLPSSSSSSLHANTWTSILAHGAFSTHTPPPSAGDLVAMAAQLANQSLVCVLEACHLGGACMELVLSRAYH</sequence>
<feature type="region of interest" description="Disordered" evidence="1">
    <location>
        <begin position="173"/>
        <end position="195"/>
    </location>
</feature>
<dbReference type="SUPFAM" id="SSF50249">
    <property type="entry name" value="Nucleic acid-binding proteins"/>
    <property type="match status" value="1"/>
</dbReference>
<proteinExistence type="predicted"/>
<evidence type="ECO:0000313" key="2">
    <source>
        <dbReference type="Ensembl" id="ENSGWIP00000006989.1"/>
    </source>
</evidence>
<evidence type="ECO:0000256" key="1">
    <source>
        <dbReference type="SAM" id="MobiDB-lite"/>
    </source>
</evidence>
<dbReference type="Proteomes" id="UP000694680">
    <property type="component" value="Unassembled WGS sequence"/>
</dbReference>
<keyword evidence="3" id="KW-1185">Reference proteome</keyword>
<dbReference type="AlphaFoldDB" id="A0A8C5DL74"/>
<reference evidence="2" key="1">
    <citation type="submission" date="2025-08" db="UniProtKB">
        <authorList>
            <consortium name="Ensembl"/>
        </authorList>
    </citation>
    <scope>IDENTIFICATION</scope>
</reference>
<feature type="compositionally biased region" description="Acidic residues" evidence="1">
    <location>
        <begin position="179"/>
        <end position="189"/>
    </location>
</feature>
<name>A0A8C5DL74_GOUWI</name>
<accession>A0A8C5DL74</accession>
<dbReference type="InterPro" id="IPR012340">
    <property type="entry name" value="NA-bd_OB-fold"/>
</dbReference>
<dbReference type="PANTHER" id="PTHR14944">
    <property type="entry name" value="RPA-RELATED PROTEIN RADX"/>
    <property type="match status" value="1"/>
</dbReference>
<organism evidence="2 3">
    <name type="scientific">Gouania willdenowi</name>
    <name type="common">Blunt-snouted clingfish</name>
    <name type="synonym">Lepadogaster willdenowi</name>
    <dbReference type="NCBI Taxonomy" id="441366"/>
    <lineage>
        <taxon>Eukaryota</taxon>
        <taxon>Metazoa</taxon>
        <taxon>Chordata</taxon>
        <taxon>Craniata</taxon>
        <taxon>Vertebrata</taxon>
        <taxon>Euteleostomi</taxon>
        <taxon>Actinopterygii</taxon>
        <taxon>Neopterygii</taxon>
        <taxon>Teleostei</taxon>
        <taxon>Neoteleostei</taxon>
        <taxon>Acanthomorphata</taxon>
        <taxon>Ovalentaria</taxon>
        <taxon>Blenniimorphae</taxon>
        <taxon>Blenniiformes</taxon>
        <taxon>Gobiesocoidei</taxon>
        <taxon>Gobiesocidae</taxon>
        <taxon>Gobiesocinae</taxon>
        <taxon>Gouania</taxon>
    </lineage>
</organism>